<feature type="transmembrane region" description="Helical" evidence="2">
    <location>
        <begin position="202"/>
        <end position="231"/>
    </location>
</feature>
<dbReference type="OrthoDB" id="9793746at2"/>
<feature type="transmembrane region" description="Helical" evidence="2">
    <location>
        <begin position="148"/>
        <end position="166"/>
    </location>
</feature>
<dbReference type="PANTHER" id="PTHR37308:SF1">
    <property type="entry name" value="POLYPRENYL-PHOSPHATE TRANSPORTER"/>
    <property type="match status" value="1"/>
</dbReference>
<dbReference type="Proteomes" id="UP000011991">
    <property type="component" value="Unassembled WGS sequence"/>
</dbReference>
<feature type="compositionally biased region" description="Low complexity" evidence="1">
    <location>
        <begin position="19"/>
        <end position="36"/>
    </location>
</feature>
<keyword evidence="2" id="KW-0812">Transmembrane</keyword>
<evidence type="ECO:0000313" key="3">
    <source>
        <dbReference type="EMBL" id="EMI20088.1"/>
    </source>
</evidence>
<keyword evidence="2" id="KW-1133">Transmembrane helix</keyword>
<name>M5RL83_9BACT</name>
<dbReference type="RefSeq" id="WP_008696948.1">
    <property type="nucleotide sequence ID" value="NZ_ANOG01000429.1"/>
</dbReference>
<evidence type="ECO:0000256" key="2">
    <source>
        <dbReference type="SAM" id="Phobius"/>
    </source>
</evidence>
<dbReference type="InterPro" id="IPR007163">
    <property type="entry name" value="VCA0040-like"/>
</dbReference>
<evidence type="ECO:0000256" key="1">
    <source>
        <dbReference type="SAM" id="MobiDB-lite"/>
    </source>
</evidence>
<feature type="transmembrane region" description="Helical" evidence="2">
    <location>
        <begin position="172"/>
        <end position="190"/>
    </location>
</feature>
<keyword evidence="4" id="KW-1185">Reference proteome</keyword>
<sequence length="360" mass="37806">MHHSEDSVASQTGADQIASGPIDGSGPVDGSSPGDSTVGPPQDLATSPTVLGDVVNVVRGFCMGAADTVPGVSGGTVALILGHYQRLVTCISRIDSQFVSLVVHSKIREAGRYIDFRFLAALGFGIATGIVSLAGLMHWLLDHKQPETFAVFFGLIVASVWIVKSYVSKWQVPQVVACGLGIAVAVAITLMPMGEGDMSLPFLFLSASVAICAMILPGISGAFVLLLFGVYHPVTGLIKDAARGNVTLESLVQIAVFASGCAFGLLAFSRLLRWMLEHHRSTTMAGLIGLMIGSVGKLWPLQRPTPETADLESKFRQMEFVSASQWPGSITVLVGLAVAAAALVIVIESIANKIDHNDPA</sequence>
<feature type="transmembrane region" description="Helical" evidence="2">
    <location>
        <begin position="251"/>
        <end position="272"/>
    </location>
</feature>
<dbReference type="EMBL" id="ANOG01000429">
    <property type="protein sequence ID" value="EMI20088.1"/>
    <property type="molecule type" value="Genomic_DNA"/>
</dbReference>
<organism evidence="3 4">
    <name type="scientific">Rhodopirellula maiorica SM1</name>
    <dbReference type="NCBI Taxonomy" id="1265738"/>
    <lineage>
        <taxon>Bacteria</taxon>
        <taxon>Pseudomonadati</taxon>
        <taxon>Planctomycetota</taxon>
        <taxon>Planctomycetia</taxon>
        <taxon>Pirellulales</taxon>
        <taxon>Pirellulaceae</taxon>
        <taxon>Novipirellula</taxon>
    </lineage>
</organism>
<accession>M5RL83</accession>
<feature type="region of interest" description="Disordered" evidence="1">
    <location>
        <begin position="1"/>
        <end position="47"/>
    </location>
</feature>
<feature type="transmembrane region" description="Helical" evidence="2">
    <location>
        <begin position="118"/>
        <end position="141"/>
    </location>
</feature>
<gene>
    <name evidence="3" type="ORF">RMSM_03002</name>
</gene>
<evidence type="ECO:0000313" key="4">
    <source>
        <dbReference type="Proteomes" id="UP000011991"/>
    </source>
</evidence>
<dbReference type="Pfam" id="PF04018">
    <property type="entry name" value="VCA0040-like"/>
    <property type="match status" value="1"/>
</dbReference>
<protein>
    <submittedName>
        <fullName evidence="3">Membrane protein containing DUF368</fullName>
    </submittedName>
</protein>
<keyword evidence="2" id="KW-0472">Membrane</keyword>
<comment type="caution">
    <text evidence="3">The sequence shown here is derived from an EMBL/GenBank/DDBJ whole genome shotgun (WGS) entry which is preliminary data.</text>
</comment>
<dbReference type="PATRIC" id="fig|1265738.3.peg.3002"/>
<dbReference type="PANTHER" id="PTHR37308">
    <property type="entry name" value="INTEGRAL MEMBRANE PROTEIN"/>
    <property type="match status" value="1"/>
</dbReference>
<proteinExistence type="predicted"/>
<dbReference type="AlphaFoldDB" id="M5RL83"/>
<reference evidence="3 4" key="1">
    <citation type="journal article" date="2013" name="Mar. Genomics">
        <title>Expression of sulfatases in Rhodopirellula baltica and the diversity of sulfatases in the genus Rhodopirellula.</title>
        <authorList>
            <person name="Wegner C.E."/>
            <person name="Richter-Heitmann T."/>
            <person name="Klindworth A."/>
            <person name="Klockow C."/>
            <person name="Richter M."/>
            <person name="Achstetter T."/>
            <person name="Glockner F.O."/>
            <person name="Harder J."/>
        </authorList>
    </citation>
    <scope>NUCLEOTIDE SEQUENCE [LARGE SCALE GENOMIC DNA]</scope>
    <source>
        <strain evidence="3 4">SM1</strain>
    </source>
</reference>
<feature type="transmembrane region" description="Helical" evidence="2">
    <location>
        <begin position="326"/>
        <end position="347"/>
    </location>
</feature>